<dbReference type="PROSITE" id="PS51257">
    <property type="entry name" value="PROKAR_LIPOPROTEIN"/>
    <property type="match status" value="1"/>
</dbReference>
<comment type="caution">
    <text evidence="2">The sequence shown here is derived from an EMBL/GenBank/DDBJ whole genome shotgun (WGS) entry which is preliminary data.</text>
</comment>
<dbReference type="EMBL" id="JAYXHS010000004">
    <property type="protein sequence ID" value="MEC5387915.1"/>
    <property type="molecule type" value="Genomic_DNA"/>
</dbReference>
<protein>
    <submittedName>
        <fullName evidence="2">Uncharacterized protein</fullName>
    </submittedName>
</protein>
<keyword evidence="1" id="KW-0732">Signal</keyword>
<dbReference type="Proteomes" id="UP001331561">
    <property type="component" value="Unassembled WGS sequence"/>
</dbReference>
<organism evidence="2 3">
    <name type="scientific">Uliginosibacterium silvisoli</name>
    <dbReference type="NCBI Taxonomy" id="3114758"/>
    <lineage>
        <taxon>Bacteria</taxon>
        <taxon>Pseudomonadati</taxon>
        <taxon>Pseudomonadota</taxon>
        <taxon>Betaproteobacteria</taxon>
        <taxon>Rhodocyclales</taxon>
        <taxon>Zoogloeaceae</taxon>
        <taxon>Uliginosibacterium</taxon>
    </lineage>
</organism>
<sequence length="283" mass="31306">MTNVMMKSVGGWARPLLLSVALSACAAIANPAQDRIQAGKALFDEKCRTVAGQKIYRTVEDVEGIVLLKLRPRATESNLADPMWPGAAFAKERDGEGYITSFLSYEHSSSPDRKPVAPNDRGYITTDFQPGNPSNIAGYRYVDVADERDVGKRWRYSGLERMTPTVNHISMGGDGQTYMVKRYVLDKAPAPSESPRYGVTFEDHVDYAERGLGLASSTVKVIDLKTQEVLGEFTRYAWTPASPNPLNPTPWLSAYNCGDQFTSAASTKTRLFVDQILKPLQDR</sequence>
<dbReference type="RefSeq" id="WP_327600889.1">
    <property type="nucleotide sequence ID" value="NZ_JAYXHS010000004.1"/>
</dbReference>
<reference evidence="2 3" key="1">
    <citation type="submission" date="2024-01" db="EMBL/GenBank/DDBJ databases">
        <title>Uliginosibacterium soil sp. nov.</title>
        <authorList>
            <person name="Lv Y."/>
        </authorList>
    </citation>
    <scope>NUCLEOTIDE SEQUENCE [LARGE SCALE GENOMIC DNA]</scope>
    <source>
        <strain evidence="2 3">H3</strain>
    </source>
</reference>
<gene>
    <name evidence="2" type="ORF">VVD49_19435</name>
</gene>
<evidence type="ECO:0000313" key="2">
    <source>
        <dbReference type="EMBL" id="MEC5387915.1"/>
    </source>
</evidence>
<feature type="chain" id="PRO_5045412308" evidence="1">
    <location>
        <begin position="27"/>
        <end position="283"/>
    </location>
</feature>
<feature type="signal peptide" evidence="1">
    <location>
        <begin position="1"/>
        <end position="26"/>
    </location>
</feature>
<keyword evidence="3" id="KW-1185">Reference proteome</keyword>
<accession>A0ABU6KAE8</accession>
<evidence type="ECO:0000256" key="1">
    <source>
        <dbReference type="SAM" id="SignalP"/>
    </source>
</evidence>
<name>A0ABU6KAE8_9RHOO</name>
<evidence type="ECO:0000313" key="3">
    <source>
        <dbReference type="Proteomes" id="UP001331561"/>
    </source>
</evidence>
<proteinExistence type="predicted"/>